<evidence type="ECO:0000256" key="7">
    <source>
        <dbReference type="SAM" id="Phobius"/>
    </source>
</evidence>
<dbReference type="RefSeq" id="WP_012946474.1">
    <property type="nucleotide sequence ID" value="NC_013757.1"/>
</dbReference>
<dbReference type="KEGG" id="gob:Gobs_0228"/>
<evidence type="ECO:0000256" key="3">
    <source>
        <dbReference type="ARBA" id="ARBA00022692"/>
    </source>
</evidence>
<dbReference type="AlphaFoldDB" id="D2S405"/>
<proteinExistence type="inferred from homology"/>
<dbReference type="GO" id="GO:0000271">
    <property type="term" value="P:polysaccharide biosynthetic process"/>
    <property type="evidence" value="ECO:0007669"/>
    <property type="project" value="InterPro"/>
</dbReference>
<keyword evidence="5 7" id="KW-0472">Membrane</keyword>
<dbReference type="InterPro" id="IPR007267">
    <property type="entry name" value="GtrA_DPMS_TM"/>
</dbReference>
<feature type="transmembrane region" description="Helical" evidence="7">
    <location>
        <begin position="81"/>
        <end position="101"/>
    </location>
</feature>
<evidence type="ECO:0000256" key="1">
    <source>
        <dbReference type="ARBA" id="ARBA00004141"/>
    </source>
</evidence>
<keyword evidence="4 7" id="KW-1133">Transmembrane helix</keyword>
<accession>D2S405</accession>
<dbReference type="Proteomes" id="UP000001382">
    <property type="component" value="Chromosome"/>
</dbReference>
<comment type="subcellular location">
    <subcellularLocation>
        <location evidence="1">Membrane</location>
        <topology evidence="1">Multi-pass membrane protein</topology>
    </subcellularLocation>
</comment>
<feature type="compositionally biased region" description="Low complexity" evidence="6">
    <location>
        <begin position="167"/>
        <end position="179"/>
    </location>
</feature>
<dbReference type="STRING" id="526225.Gobs_0228"/>
<dbReference type="Pfam" id="PF04138">
    <property type="entry name" value="GtrA_DPMS_TM"/>
    <property type="match status" value="1"/>
</dbReference>
<dbReference type="GO" id="GO:0005886">
    <property type="term" value="C:plasma membrane"/>
    <property type="evidence" value="ECO:0007669"/>
    <property type="project" value="TreeGrafter"/>
</dbReference>
<evidence type="ECO:0000256" key="6">
    <source>
        <dbReference type="SAM" id="MobiDB-lite"/>
    </source>
</evidence>
<evidence type="ECO:0000313" key="9">
    <source>
        <dbReference type="EMBL" id="ADB73033.1"/>
    </source>
</evidence>
<evidence type="ECO:0000313" key="10">
    <source>
        <dbReference type="Proteomes" id="UP000001382"/>
    </source>
</evidence>
<reference evidence="10" key="2">
    <citation type="submission" date="2010-01" db="EMBL/GenBank/DDBJ databases">
        <title>The complete genome of Geodermatophilus obscurus DSM 43160.</title>
        <authorList>
            <consortium name="US DOE Joint Genome Institute (JGI-PGF)"/>
            <person name="Lucas S."/>
            <person name="Copeland A."/>
            <person name="Lapidus A."/>
            <person name="Glavina del Rio T."/>
            <person name="Dalin E."/>
            <person name="Tice H."/>
            <person name="Bruce D."/>
            <person name="Goodwin L."/>
            <person name="Pitluck S."/>
            <person name="Kyrpides N."/>
            <person name="Mavromatis K."/>
            <person name="Ivanova N."/>
            <person name="Munk A.C."/>
            <person name="Brettin T."/>
            <person name="Detter J.C."/>
            <person name="Han C."/>
            <person name="Larimer F."/>
            <person name="Land M."/>
            <person name="Hauser L."/>
            <person name="Markowitz V."/>
            <person name="Cheng J.-F."/>
            <person name="Hugenholtz P."/>
            <person name="Woyke T."/>
            <person name="Wu D."/>
            <person name="Jando M."/>
            <person name="Schneider S."/>
            <person name="Klenk H.-P."/>
            <person name="Eisen J.A."/>
        </authorList>
    </citation>
    <scope>NUCLEOTIDE SEQUENCE [LARGE SCALE GENOMIC DNA]</scope>
    <source>
        <strain evidence="10">ATCC 25078 / DSM 43160 / JCM 3152 / KCC A-0152 / KCTC 9177 / NBRC 13315 / NRRL B-3577 / G-20</strain>
    </source>
</reference>
<comment type="similarity">
    <text evidence="2">Belongs to the GtrA family.</text>
</comment>
<keyword evidence="3 7" id="KW-0812">Transmembrane</keyword>
<evidence type="ECO:0000256" key="4">
    <source>
        <dbReference type="ARBA" id="ARBA00022989"/>
    </source>
</evidence>
<dbReference type="HOGENOM" id="CLU_1459338_0_0_11"/>
<feature type="transmembrane region" description="Helical" evidence="7">
    <location>
        <begin position="12"/>
        <end position="33"/>
    </location>
</feature>
<dbReference type="eggNOG" id="COG2246">
    <property type="taxonomic scope" value="Bacteria"/>
</dbReference>
<organism evidence="9 10">
    <name type="scientific">Geodermatophilus obscurus (strain ATCC 25078 / DSM 43160 / JCM 3152 / CCUG 61914 / KCC A-0152 / KCTC 9177 / NBRC 13315 / NRRL B-3577 / G-20)</name>
    <dbReference type="NCBI Taxonomy" id="526225"/>
    <lineage>
        <taxon>Bacteria</taxon>
        <taxon>Bacillati</taxon>
        <taxon>Actinomycetota</taxon>
        <taxon>Actinomycetes</taxon>
        <taxon>Geodermatophilales</taxon>
        <taxon>Geodermatophilaceae</taxon>
        <taxon>Geodermatophilus</taxon>
    </lineage>
</organism>
<evidence type="ECO:0000256" key="5">
    <source>
        <dbReference type="ARBA" id="ARBA00023136"/>
    </source>
</evidence>
<evidence type="ECO:0000256" key="2">
    <source>
        <dbReference type="ARBA" id="ARBA00009399"/>
    </source>
</evidence>
<feature type="transmembrane region" description="Helical" evidence="7">
    <location>
        <begin position="107"/>
        <end position="127"/>
    </location>
</feature>
<protein>
    <submittedName>
        <fullName evidence="9">GtrA family protein</fullName>
    </submittedName>
</protein>
<dbReference type="PANTHER" id="PTHR38459:SF1">
    <property type="entry name" value="PROPHAGE BACTOPRENOL-LINKED GLUCOSE TRANSLOCASE HOMOLOG"/>
    <property type="match status" value="1"/>
</dbReference>
<evidence type="ECO:0000259" key="8">
    <source>
        <dbReference type="Pfam" id="PF04138"/>
    </source>
</evidence>
<name>D2S405_GEOOG</name>
<dbReference type="InterPro" id="IPR051401">
    <property type="entry name" value="GtrA_CellWall_Glycosyl"/>
</dbReference>
<keyword evidence="10" id="KW-1185">Reference proteome</keyword>
<dbReference type="PANTHER" id="PTHR38459">
    <property type="entry name" value="PROPHAGE BACTOPRENOL-LINKED GLUCOSE TRANSLOCASE HOMOLOG"/>
    <property type="match status" value="1"/>
</dbReference>
<dbReference type="EMBL" id="CP001867">
    <property type="protein sequence ID" value="ADB73033.1"/>
    <property type="molecule type" value="Genomic_DNA"/>
</dbReference>
<sequence>MLLQALWRAQIARFALVGLAMTALHLLVFRLVLPWSVPEAANVIAFLTATQVNFALSYFWTWSARRPVGQETIRSVLRRALLFNGSAALGFGVNAVVFSAAHRVAGLGPTASALTATVVSAAASFLLSSRVVFARREVLTAADLVNPSGPGPVSPLVTPPSAEWERVSASSTTSPSVSPWKVSQR</sequence>
<feature type="region of interest" description="Disordered" evidence="6">
    <location>
        <begin position="148"/>
        <end position="185"/>
    </location>
</feature>
<gene>
    <name evidence="9" type="ordered locus">Gobs_0228</name>
</gene>
<feature type="transmembrane region" description="Helical" evidence="7">
    <location>
        <begin position="39"/>
        <end position="60"/>
    </location>
</feature>
<reference evidence="9 10" key="1">
    <citation type="journal article" date="2010" name="Stand. Genomic Sci.">
        <title>Complete genome sequence of Geodermatophilus obscurus type strain (G-20).</title>
        <authorList>
            <person name="Ivanova N."/>
            <person name="Sikorski J."/>
            <person name="Jando M."/>
            <person name="Munk C."/>
            <person name="Lapidus A."/>
            <person name="Glavina Del Rio T."/>
            <person name="Copeland A."/>
            <person name="Tice H."/>
            <person name="Cheng J.-F."/>
            <person name="Lucas S."/>
            <person name="Chen F."/>
            <person name="Nolan M."/>
            <person name="Bruce D."/>
            <person name="Goodwin L."/>
            <person name="Pitluck S."/>
            <person name="Mavromatis K."/>
            <person name="Mikhailova N."/>
            <person name="Pati A."/>
            <person name="Chen A."/>
            <person name="Palaniappan K."/>
            <person name="Land M."/>
            <person name="Hauser L."/>
            <person name="Chang Y.-J."/>
            <person name="Jeffries C.D."/>
            <person name="Meincke L."/>
            <person name="Brettin T."/>
            <person name="Detter J.C."/>
            <person name="Detter J.C."/>
            <person name="Rohde M."/>
            <person name="Goeker M."/>
            <person name="Bristow J."/>
            <person name="Eisen J.A."/>
            <person name="Markowitz V."/>
            <person name="Hugenholtz P."/>
            <person name="Kyrpides N.C."/>
            <person name="Klenk H.-P."/>
        </authorList>
    </citation>
    <scope>NUCLEOTIDE SEQUENCE [LARGE SCALE GENOMIC DNA]</scope>
    <source>
        <strain evidence="10">ATCC 25078 / DSM 43160 / JCM 3152 / KCC A-0152 / KCTC 9177 / NBRC 13315 / NRRL B-3577 / G-20</strain>
    </source>
</reference>
<feature type="domain" description="GtrA/DPMS transmembrane" evidence="8">
    <location>
        <begin position="13"/>
        <end position="133"/>
    </location>
</feature>